<dbReference type="GeneID" id="119724213"/>
<dbReference type="InterPro" id="IPR003131">
    <property type="entry name" value="T1-type_BTB"/>
</dbReference>
<dbReference type="GO" id="GO:0051260">
    <property type="term" value="P:protein homooligomerization"/>
    <property type="evidence" value="ECO:0007669"/>
    <property type="project" value="InterPro"/>
</dbReference>
<dbReference type="OMA" id="PADFSEW"/>
<keyword evidence="3" id="KW-1185">Reference proteome</keyword>
<dbReference type="AlphaFoldDB" id="A0A913ZI80"/>
<organism evidence="2 3">
    <name type="scientific">Patiria miniata</name>
    <name type="common">Bat star</name>
    <name type="synonym">Asterina miniata</name>
    <dbReference type="NCBI Taxonomy" id="46514"/>
    <lineage>
        <taxon>Eukaryota</taxon>
        <taxon>Metazoa</taxon>
        <taxon>Echinodermata</taxon>
        <taxon>Eleutherozoa</taxon>
        <taxon>Asterozoa</taxon>
        <taxon>Asteroidea</taxon>
        <taxon>Valvatacea</taxon>
        <taxon>Valvatida</taxon>
        <taxon>Asterinidae</taxon>
        <taxon>Patiria</taxon>
    </lineage>
</organism>
<reference evidence="2" key="1">
    <citation type="submission" date="2022-11" db="UniProtKB">
        <authorList>
            <consortium name="EnsemblMetazoa"/>
        </authorList>
    </citation>
    <scope>IDENTIFICATION</scope>
</reference>
<dbReference type="EnsemblMetazoa" id="XM_038195161.1">
    <property type="protein sequence ID" value="XP_038051089.1"/>
    <property type="gene ID" value="LOC119724213"/>
</dbReference>
<accession>A0A913ZI80</accession>
<dbReference type="Proteomes" id="UP000887568">
    <property type="component" value="Unplaced"/>
</dbReference>
<dbReference type="OrthoDB" id="2414723at2759"/>
<dbReference type="InterPro" id="IPR000210">
    <property type="entry name" value="BTB/POZ_dom"/>
</dbReference>
<evidence type="ECO:0000313" key="3">
    <source>
        <dbReference type="Proteomes" id="UP000887568"/>
    </source>
</evidence>
<name>A0A913ZI80_PATMI</name>
<evidence type="ECO:0000259" key="1">
    <source>
        <dbReference type="SMART" id="SM00225"/>
    </source>
</evidence>
<protein>
    <recommendedName>
        <fullName evidence="1">BTB domain-containing protein</fullName>
    </recommendedName>
</protein>
<dbReference type="InterPro" id="IPR011333">
    <property type="entry name" value="SKP1/BTB/POZ_sf"/>
</dbReference>
<sequence>MEDLVTVNVGGCLHTTTIATLTRYPDSMLGSMFSGRLPTSRDSHGSYIIDGDGPTFRHVLNFLRRSALCVPADFSEWDLLAAEADFYQIQELIEAVRSLREERQVKSDPPPLSSEMEFIEIVTDTSSKDFTYCGSQGTLNQIPLLLGFFQAHSMRERNVLRHLERDGEVTARHGVVAPNRMKIFQEISKLGFQLLNKSSFGELNRSERWLFGRAFPDL</sequence>
<evidence type="ECO:0000313" key="2">
    <source>
        <dbReference type="EnsemblMetazoa" id="XP_038051089.1"/>
    </source>
</evidence>
<proteinExistence type="predicted"/>
<dbReference type="RefSeq" id="XP_038051089.1">
    <property type="nucleotide sequence ID" value="XM_038195161.1"/>
</dbReference>
<dbReference type="PANTHER" id="PTHR14499:SF144">
    <property type="entry name" value="POTASSIUM CHANNEL TETRAMERISATION-TYPE BTB DOMAIN-CONTAINING PROTEIN"/>
    <property type="match status" value="1"/>
</dbReference>
<feature type="domain" description="BTB" evidence="1">
    <location>
        <begin position="3"/>
        <end position="104"/>
    </location>
</feature>
<dbReference type="SUPFAM" id="SSF54695">
    <property type="entry name" value="POZ domain"/>
    <property type="match status" value="1"/>
</dbReference>
<dbReference type="CDD" id="cd18365">
    <property type="entry name" value="BTB_POZ_KCTD6_like"/>
    <property type="match status" value="1"/>
</dbReference>
<dbReference type="Pfam" id="PF02214">
    <property type="entry name" value="BTB_2"/>
    <property type="match status" value="1"/>
</dbReference>
<dbReference type="Gene3D" id="3.30.710.10">
    <property type="entry name" value="Potassium Channel Kv1.1, Chain A"/>
    <property type="match status" value="1"/>
</dbReference>
<dbReference type="SMART" id="SM00225">
    <property type="entry name" value="BTB"/>
    <property type="match status" value="1"/>
</dbReference>
<dbReference type="PANTHER" id="PTHR14499">
    <property type="entry name" value="POTASSIUM CHANNEL TETRAMERIZATION DOMAIN-CONTAINING"/>
    <property type="match status" value="1"/>
</dbReference>